<feature type="domain" description="Phospholipid/glycerol acyltransferase" evidence="3">
    <location>
        <begin position="38"/>
        <end position="157"/>
    </location>
</feature>
<protein>
    <submittedName>
        <fullName evidence="4">1-acyl-sn-glycerol-3-phosphate acyltransferase</fullName>
    </submittedName>
</protein>
<name>A0ABD4T555_9CYAN</name>
<evidence type="ECO:0000256" key="2">
    <source>
        <dbReference type="ARBA" id="ARBA00023315"/>
    </source>
</evidence>
<keyword evidence="2 4" id="KW-0012">Acyltransferase</keyword>
<evidence type="ECO:0000313" key="5">
    <source>
        <dbReference type="Proteomes" id="UP000031561"/>
    </source>
</evidence>
<dbReference type="AlphaFoldDB" id="A0ABD4T555"/>
<dbReference type="CDD" id="cd07989">
    <property type="entry name" value="LPLAT_AGPAT-like"/>
    <property type="match status" value="1"/>
</dbReference>
<dbReference type="GO" id="GO:0016746">
    <property type="term" value="F:acyltransferase activity"/>
    <property type="evidence" value="ECO:0007669"/>
    <property type="project" value="UniProtKB-KW"/>
</dbReference>
<comment type="caution">
    <text evidence="4">The sequence shown here is derived from an EMBL/GenBank/DDBJ whole genome shotgun (WGS) entry which is preliminary data.</text>
</comment>
<sequence>MNRSLQGLFFLLVVRPVVLLALGLRVQNRDGLPAQGPAILIANHNSHLDTWVLMTLFPIWTLPHLRPVAAADYFFRNSLWTWFFQTIFNVIAIERRGSSRQLFKACGSALAQGDILILYPEGSRGLPEQKRPFQTGIAHLSQKHPQVPVIPIFLHGLGKALPKGEALLVPFFCDVVVGSPLYWTGQKSSFMDQLENAFTKISKDCYRPDWN</sequence>
<accession>A0ABD4T555</accession>
<proteinExistence type="predicted"/>
<dbReference type="Proteomes" id="UP000031561">
    <property type="component" value="Unassembled WGS sequence"/>
</dbReference>
<dbReference type="RefSeq" id="WP_166282627.1">
    <property type="nucleotide sequence ID" value="NZ_JTHE03000071.1"/>
</dbReference>
<dbReference type="PANTHER" id="PTHR10434:SF11">
    <property type="entry name" value="1-ACYL-SN-GLYCEROL-3-PHOSPHATE ACYLTRANSFERASE"/>
    <property type="match status" value="1"/>
</dbReference>
<keyword evidence="1" id="KW-0808">Transferase</keyword>
<evidence type="ECO:0000313" key="4">
    <source>
        <dbReference type="EMBL" id="MCM1983690.1"/>
    </source>
</evidence>
<keyword evidence="5" id="KW-1185">Reference proteome</keyword>
<organism evidence="4 5">
    <name type="scientific">Lyngbya confervoides BDU141951</name>
    <dbReference type="NCBI Taxonomy" id="1574623"/>
    <lineage>
        <taxon>Bacteria</taxon>
        <taxon>Bacillati</taxon>
        <taxon>Cyanobacteriota</taxon>
        <taxon>Cyanophyceae</taxon>
        <taxon>Oscillatoriophycideae</taxon>
        <taxon>Oscillatoriales</taxon>
        <taxon>Microcoleaceae</taxon>
        <taxon>Lyngbya</taxon>
    </lineage>
</organism>
<gene>
    <name evidence="4" type="ORF">QQ91_0012765</name>
</gene>
<dbReference type="EMBL" id="JTHE03000071">
    <property type="protein sequence ID" value="MCM1983690.1"/>
    <property type="molecule type" value="Genomic_DNA"/>
</dbReference>
<evidence type="ECO:0000259" key="3">
    <source>
        <dbReference type="SMART" id="SM00563"/>
    </source>
</evidence>
<dbReference type="SUPFAM" id="SSF69593">
    <property type="entry name" value="Glycerol-3-phosphate (1)-acyltransferase"/>
    <property type="match status" value="1"/>
</dbReference>
<reference evidence="4 5" key="1">
    <citation type="journal article" date="2015" name="Genome Announc.">
        <title>Draft Genome Sequence of Filamentous Marine Cyanobacterium Lyngbya confervoides Strain BDU141951.</title>
        <authorList>
            <person name="Chandrababunaidu M.M."/>
            <person name="Sen D."/>
            <person name="Tripathy S."/>
        </authorList>
    </citation>
    <scope>NUCLEOTIDE SEQUENCE [LARGE SCALE GENOMIC DNA]</scope>
    <source>
        <strain evidence="4 5">BDU141951</strain>
    </source>
</reference>
<dbReference type="InterPro" id="IPR002123">
    <property type="entry name" value="Plipid/glycerol_acylTrfase"/>
</dbReference>
<dbReference type="PANTHER" id="PTHR10434">
    <property type="entry name" value="1-ACYL-SN-GLYCEROL-3-PHOSPHATE ACYLTRANSFERASE"/>
    <property type="match status" value="1"/>
</dbReference>
<dbReference type="SMART" id="SM00563">
    <property type="entry name" value="PlsC"/>
    <property type="match status" value="1"/>
</dbReference>
<dbReference type="Pfam" id="PF01553">
    <property type="entry name" value="Acyltransferase"/>
    <property type="match status" value="1"/>
</dbReference>
<evidence type="ECO:0000256" key="1">
    <source>
        <dbReference type="ARBA" id="ARBA00022679"/>
    </source>
</evidence>